<evidence type="ECO:0000313" key="2">
    <source>
        <dbReference type="EMBL" id="NOK08040.1"/>
    </source>
</evidence>
<keyword evidence="1" id="KW-0812">Transmembrane</keyword>
<sequence length="184" mass="20815">MACLTVNSSPWVLSRRGFRQALPEADQAPLRELRRQYLDERIQAHQMIPWGEEFEASRARASRLQKQLWASMVAITRADPDKDVLLLPPVRLMAEVAAKRTLAVRTHITSPTFFFMLGLSVVGAMLVGLTTARGEGRNWPYRLRFALVISSAIHVVVDLEYPRTGIVSTEDADSLLLELRESMR</sequence>
<dbReference type="Proteomes" id="UP000528460">
    <property type="component" value="Unassembled WGS sequence"/>
</dbReference>
<keyword evidence="1" id="KW-0472">Membrane</keyword>
<organism evidence="2 3">
    <name type="scientific">Corallococcus exercitus</name>
    <dbReference type="NCBI Taxonomy" id="2316736"/>
    <lineage>
        <taxon>Bacteria</taxon>
        <taxon>Pseudomonadati</taxon>
        <taxon>Myxococcota</taxon>
        <taxon>Myxococcia</taxon>
        <taxon>Myxococcales</taxon>
        <taxon>Cystobacterineae</taxon>
        <taxon>Myxococcaceae</taxon>
        <taxon>Corallococcus</taxon>
    </lineage>
</organism>
<name>A0A7Y4JN30_9BACT</name>
<dbReference type="EMBL" id="JABFJW010000014">
    <property type="protein sequence ID" value="NOK08040.1"/>
    <property type="molecule type" value="Genomic_DNA"/>
</dbReference>
<keyword evidence="1" id="KW-1133">Transmembrane helix</keyword>
<accession>A0A7Y4JN30</accession>
<evidence type="ECO:0000313" key="3">
    <source>
        <dbReference type="Proteomes" id="UP000528460"/>
    </source>
</evidence>
<protein>
    <recommendedName>
        <fullName evidence="4">DUF4239 domain-containing protein</fullName>
    </recommendedName>
</protein>
<dbReference type="RefSeq" id="WP_171412309.1">
    <property type="nucleotide sequence ID" value="NZ_JABFJW010000014.1"/>
</dbReference>
<gene>
    <name evidence="2" type="ORF">HNS30_03160</name>
</gene>
<proteinExistence type="predicted"/>
<evidence type="ECO:0008006" key="4">
    <source>
        <dbReference type="Google" id="ProtNLM"/>
    </source>
</evidence>
<feature type="transmembrane region" description="Helical" evidence="1">
    <location>
        <begin position="113"/>
        <end position="132"/>
    </location>
</feature>
<reference evidence="2 3" key="1">
    <citation type="submission" date="2020-05" db="EMBL/GenBank/DDBJ databases">
        <authorList>
            <person name="Whitworth D."/>
        </authorList>
    </citation>
    <scope>NUCLEOTIDE SEQUENCE [LARGE SCALE GENOMIC DNA]</scope>
    <source>
        <strain evidence="2 3">CA046A</strain>
    </source>
</reference>
<comment type="caution">
    <text evidence="2">The sequence shown here is derived from an EMBL/GenBank/DDBJ whole genome shotgun (WGS) entry which is preliminary data.</text>
</comment>
<evidence type="ECO:0000256" key="1">
    <source>
        <dbReference type="SAM" id="Phobius"/>
    </source>
</evidence>
<dbReference type="AlphaFoldDB" id="A0A7Y4JN30"/>